<protein>
    <recommendedName>
        <fullName evidence="4">Ig-like domain-containing protein</fullName>
    </recommendedName>
</protein>
<gene>
    <name evidence="2" type="ORF">AA0115_g1363</name>
</gene>
<evidence type="ECO:0000313" key="2">
    <source>
        <dbReference type="EMBL" id="RYN37375.1"/>
    </source>
</evidence>
<feature type="signal peptide" evidence="1">
    <location>
        <begin position="1"/>
        <end position="19"/>
    </location>
</feature>
<keyword evidence="1" id="KW-0732">Signal</keyword>
<comment type="caution">
    <text evidence="2">The sequence shown here is derived from an EMBL/GenBank/DDBJ whole genome shotgun (WGS) entry which is preliminary data.</text>
</comment>
<name>A0AB37X139_9PLEO</name>
<dbReference type="EMBL" id="PDXB01000002">
    <property type="protein sequence ID" value="RYN37375.1"/>
    <property type="molecule type" value="Genomic_DNA"/>
</dbReference>
<proteinExistence type="predicted"/>
<reference evidence="2" key="2">
    <citation type="journal article" date="2019" name="bioRxiv">
        <title>Genomics, evolutionary history and diagnostics of the Alternaria alternata species group including apple and Asian pear pathotypes.</title>
        <authorList>
            <person name="Armitage A.D."/>
            <person name="Cockerton H.M."/>
            <person name="Sreenivasaprasad S."/>
            <person name="Woodhall J.W."/>
            <person name="Lane C.R."/>
            <person name="Harrison R.J."/>
            <person name="Clarkson J.P."/>
        </authorList>
    </citation>
    <scope>NUCLEOTIDE SEQUENCE</scope>
    <source>
        <strain evidence="2">FERA 1164</strain>
    </source>
</reference>
<sequence>MRVHNLLVGLLGLAGLAIAAPTPQSSAVQLVPDVSQPTIESNLVPGAAPQCSTLDPEKWLIHVCGSHTTGITNLLGVNLLNHCTALSHAVAHEVTDTSQSDGIICFFYDGSNHCNSEHMIATVNRHTDIPAPFGKRAEFVMCRRKQMGDAAEIEARGEDDSYSDLESFVQPDESRALVSPVSNCITPDSRNHFLNICTQDSYGNAFPNRWLDTCVQLSPNVAHHVTIIVQKAGLMCKFYDDSNGCSGNVRYITRTIDKPHRFEPPAEFGNDLKYALCRRGEWKRDADELKLETHDEDVSLNTTIDQPTGADTNEVTTSTKTKYLLARISSEITSIELKENSMYICTRLSDRVGRRVTHTTQHNFAACQFFASSCDGVPVLTLKPNMFGYLDQAISSDVGSQITHVKCGIYGFPNVSARDEDTSSDVAVHTASKADLPLIAKIISSTTSMDIDEGLANRCKKLNNHVAHDVKYTSLRHDIICAFYDNNGCGAGRKPLVVVRPKDAAYSDEPMASDLGKKMTHVKCGIWNMPDETEMPHGSIDMYARDEDAFAAAADIIYATDPDTADDPAVTDVVYATHMYADTRVSSIEESALGQCYRLPNKTIKQVTWIEQPQGYVCDYYQRDCYDGNVLRTLDTRTAKWSYPTEPEVGMQIEYAMCKHSFDKRHGPVISEGPVVNSPLSVIASSLVTLDSRVPKLPALERGQLRIGEDLGNTHIRKVVSALNGCVDFPTPLYPDSIHFLEQSGRSECLFYSKSACPGTPILHTLNPEEKELKQPTKPAQQINSAQCAVLESIDIPPTSFQTRSELLPQFKANDIQVTVGHSVSALSTSSLKVADLYICNEANLDPAHCTVLHTLTQCVAFPGPFAYQTKVITQAKGSVCKYYTKPGCMDGDLYFSYMSNPTQDARLSGWGVEKLAGVWCGGTGATSTADVSAINTHTSIDSSTVGFSNLSKRGNPFYHWSTSPGSISICRQRNFAFCTKNAVNALRQCVSFAPADQGPASMIQYAGVYCKWYADAGCASGENKPYDFLDSRKGDAYVDGLSRLYRSVKCERDAW</sequence>
<evidence type="ECO:0000256" key="1">
    <source>
        <dbReference type="SAM" id="SignalP"/>
    </source>
</evidence>
<feature type="chain" id="PRO_5044284988" description="Ig-like domain-containing protein" evidence="1">
    <location>
        <begin position="20"/>
        <end position="1056"/>
    </location>
</feature>
<dbReference type="AlphaFoldDB" id="A0AB37X139"/>
<dbReference type="Proteomes" id="UP000292340">
    <property type="component" value="Unassembled WGS sequence"/>
</dbReference>
<accession>A0AB37X139</accession>
<organism evidence="2 3">
    <name type="scientific">Alternaria tenuissima</name>
    <dbReference type="NCBI Taxonomy" id="119927"/>
    <lineage>
        <taxon>Eukaryota</taxon>
        <taxon>Fungi</taxon>
        <taxon>Dikarya</taxon>
        <taxon>Ascomycota</taxon>
        <taxon>Pezizomycotina</taxon>
        <taxon>Dothideomycetes</taxon>
        <taxon>Pleosporomycetidae</taxon>
        <taxon>Pleosporales</taxon>
        <taxon>Pleosporineae</taxon>
        <taxon>Pleosporaceae</taxon>
        <taxon>Alternaria</taxon>
        <taxon>Alternaria sect. Alternaria</taxon>
        <taxon>Alternaria alternata complex</taxon>
    </lineage>
</organism>
<evidence type="ECO:0000313" key="3">
    <source>
        <dbReference type="Proteomes" id="UP000292340"/>
    </source>
</evidence>
<evidence type="ECO:0008006" key="4">
    <source>
        <dbReference type="Google" id="ProtNLM"/>
    </source>
</evidence>
<reference evidence="2" key="1">
    <citation type="submission" date="2017-10" db="EMBL/GenBank/DDBJ databases">
        <authorList>
            <person name="Armitage A.D."/>
            <person name="Barbara D.J."/>
            <person name="Woodhall J.W."/>
            <person name="Sreenivasaprasad S."/>
            <person name="Lane C.R."/>
            <person name="Clarkson J.P."/>
            <person name="Harrison R.J."/>
        </authorList>
    </citation>
    <scope>NUCLEOTIDE SEQUENCE</scope>
    <source>
        <strain evidence="2">FERA 1164</strain>
    </source>
</reference>